<dbReference type="Proteomes" id="UP000321222">
    <property type="component" value="Chromosome"/>
</dbReference>
<feature type="transmembrane region" description="Helical" evidence="1">
    <location>
        <begin position="135"/>
        <end position="157"/>
    </location>
</feature>
<dbReference type="Pfam" id="PF20712">
    <property type="entry name" value="CyanoTRADDas_TM"/>
    <property type="match status" value="1"/>
</dbReference>
<dbReference type="RefSeq" id="WP_147583682.1">
    <property type="nucleotide sequence ID" value="NZ_CP042831.1"/>
</dbReference>
<dbReference type="EMBL" id="CP042831">
    <property type="protein sequence ID" value="QEE50200.1"/>
    <property type="molecule type" value="Genomic_DNA"/>
</dbReference>
<dbReference type="AlphaFoldDB" id="A0A5B9FT78"/>
<dbReference type="KEGG" id="fak:FUA48_11610"/>
<gene>
    <name evidence="3" type="ORF">FUA48_11610</name>
</gene>
<reference evidence="3 4" key="1">
    <citation type="submission" date="2019-08" db="EMBL/GenBank/DDBJ databases">
        <title>Flavobacterium alkalisoli sp. nov., isolated from rhizosphere soil of Suaeda salsa.</title>
        <authorList>
            <person name="Sun J.-Q."/>
            <person name="Xu L."/>
        </authorList>
    </citation>
    <scope>NUCLEOTIDE SEQUENCE [LARGE SCALE GENOMIC DNA]</scope>
    <source>
        <strain evidence="3 4">XS-5</strain>
    </source>
</reference>
<dbReference type="InterPro" id="IPR048567">
    <property type="entry name" value="CyanoTRADDas_TM"/>
</dbReference>
<keyword evidence="1" id="KW-0472">Membrane</keyword>
<evidence type="ECO:0000256" key="1">
    <source>
        <dbReference type="SAM" id="Phobius"/>
    </source>
</evidence>
<accession>A0A5B9FT78</accession>
<organism evidence="3 4">
    <name type="scientific">Flavobacterium alkalisoli</name>
    <dbReference type="NCBI Taxonomy" id="2602769"/>
    <lineage>
        <taxon>Bacteria</taxon>
        <taxon>Pseudomonadati</taxon>
        <taxon>Bacteroidota</taxon>
        <taxon>Flavobacteriia</taxon>
        <taxon>Flavobacteriales</taxon>
        <taxon>Flavobacteriaceae</taxon>
        <taxon>Flavobacterium</taxon>
    </lineage>
</organism>
<protein>
    <recommendedName>
        <fullName evidence="2">Cyanobacterial TRADD-N associated 2 transmembrane domain-containing protein</fullName>
    </recommendedName>
</protein>
<keyword evidence="4" id="KW-1185">Reference proteome</keyword>
<feature type="domain" description="Cyanobacterial TRADD-N associated 2 transmembrane" evidence="2">
    <location>
        <begin position="102"/>
        <end position="164"/>
    </location>
</feature>
<feature type="transmembrane region" description="Helical" evidence="1">
    <location>
        <begin position="105"/>
        <end position="129"/>
    </location>
</feature>
<evidence type="ECO:0000313" key="4">
    <source>
        <dbReference type="Proteomes" id="UP000321222"/>
    </source>
</evidence>
<keyword evidence="1" id="KW-0812">Transmembrane</keyword>
<proteinExistence type="predicted"/>
<keyword evidence="1" id="KW-1133">Transmembrane helix</keyword>
<evidence type="ECO:0000259" key="2">
    <source>
        <dbReference type="Pfam" id="PF20712"/>
    </source>
</evidence>
<feature type="transmembrane region" description="Helical" evidence="1">
    <location>
        <begin position="31"/>
        <end position="48"/>
    </location>
</feature>
<dbReference type="OrthoDB" id="5624534at2"/>
<evidence type="ECO:0000313" key="3">
    <source>
        <dbReference type="EMBL" id="QEE50200.1"/>
    </source>
</evidence>
<sequence length="213" mass="24121">MFEIITLIGGVPKPRNNPAKLIEWDWTDQDTLALVIKITFLILIMYILQRSLSNNKEIEKKVEENLDKISGTVKNIDSDGSNVLLLMITHVRELRGYYSLTRKQAISSFIAALMISIIGVLIFFKGLLFSSENSISLLSTIAGAIVEIIAGLFFWLYSKALDQLSLFHISLQRSANVLLSIQLVDKISNEEKDSVYREIVLKIIDSEYKIEPK</sequence>
<name>A0A5B9FT78_9FLAO</name>